<evidence type="ECO:0000313" key="2">
    <source>
        <dbReference type="EMBL" id="AUJ25008.1"/>
    </source>
</evidence>
<dbReference type="NCBIfam" id="NF003302">
    <property type="entry name" value="PRK04302.1"/>
    <property type="match status" value="1"/>
</dbReference>
<dbReference type="STRING" id="302167.GCA_900166595_00653"/>
<dbReference type="Gene3D" id="3.20.20.70">
    <property type="entry name" value="Aldolase class I"/>
    <property type="match status" value="1"/>
</dbReference>
<dbReference type="InterPro" id="IPR035990">
    <property type="entry name" value="TIM_sf"/>
</dbReference>
<reference evidence="3 5" key="3">
    <citation type="submission" date="2024-01" db="EMBL/GenBank/DDBJ databases">
        <title>Survival strategy associated with biotechnological potential of Virgibacillus dokdonensis T4.6 isolated from salt-fermented shrimp paste.</title>
        <authorList>
            <person name="Doan T.V."/>
            <person name="Quach N.T."/>
            <person name="Phi Q.-T."/>
        </authorList>
    </citation>
    <scope>NUCLEOTIDE SEQUENCE [LARGE SCALE GENOMIC DNA]</scope>
    <source>
        <strain evidence="3 5">T4.6</strain>
    </source>
</reference>
<evidence type="ECO:0000313" key="4">
    <source>
        <dbReference type="Proteomes" id="UP000234237"/>
    </source>
</evidence>
<evidence type="ECO:0000313" key="3">
    <source>
        <dbReference type="EMBL" id="MEF2290911.1"/>
    </source>
</evidence>
<accession>A0A2K9IZ69</accession>
<organism evidence="2 4">
    <name type="scientific">Virgibacillus dokdonensis</name>
    <dbReference type="NCBI Taxonomy" id="302167"/>
    <lineage>
        <taxon>Bacteria</taxon>
        <taxon>Bacillati</taxon>
        <taxon>Bacillota</taxon>
        <taxon>Bacilli</taxon>
        <taxon>Bacillales</taxon>
        <taxon>Bacillaceae</taxon>
        <taxon>Virgibacillus</taxon>
    </lineage>
</organism>
<proteinExistence type="predicted"/>
<dbReference type="GO" id="GO:0004807">
    <property type="term" value="F:triose-phosphate isomerase activity"/>
    <property type="evidence" value="ECO:0007669"/>
    <property type="project" value="UniProtKB-EC"/>
</dbReference>
<evidence type="ECO:0000256" key="1">
    <source>
        <dbReference type="ARBA" id="ARBA00023235"/>
    </source>
</evidence>
<evidence type="ECO:0000313" key="5">
    <source>
        <dbReference type="Proteomes" id="UP001356080"/>
    </source>
</evidence>
<dbReference type="Pfam" id="PF00121">
    <property type="entry name" value="TIM"/>
    <property type="match status" value="1"/>
</dbReference>
<protein>
    <submittedName>
        <fullName evidence="3">Triose-phosphate isomerase</fullName>
        <ecNumber evidence="3">5.3.1.1</ecNumber>
    </submittedName>
    <submittedName>
        <fullName evidence="2">Triosephosphate isomerase</fullName>
    </submittedName>
</protein>
<reference evidence="2" key="1">
    <citation type="submission" date="2016-11" db="EMBL/GenBank/DDBJ databases">
        <title>Complete genome sequence of Virgibacillus dokdonensis 21D, a halophilic bacterium isolated from the deep hypersaline anoxic basin Discovery in the Mediterranean Sea.</title>
        <authorList>
            <person name="Zeaiter Z."/>
            <person name="Booth J.M."/>
            <person name="Prosdocimi E.M."/>
            <person name="Mapelli F."/>
            <person name="Fusi M."/>
            <person name="Daffonchio D."/>
            <person name="Borin S."/>
            <person name="Crotti E."/>
        </authorList>
    </citation>
    <scope>NUCLEOTIDE SEQUENCE</scope>
    <source>
        <strain evidence="2">21D</strain>
    </source>
</reference>
<gene>
    <name evidence="2" type="ORF">A21D_01927</name>
    <name evidence="3" type="ORF">V2W34_02650</name>
</gene>
<dbReference type="AlphaFoldDB" id="A0A2K9IZ69"/>
<dbReference type="InterPro" id="IPR013785">
    <property type="entry name" value="Aldolase_TIM"/>
</dbReference>
<dbReference type="SUPFAM" id="SSF51351">
    <property type="entry name" value="Triosephosphate isomerase (TIM)"/>
    <property type="match status" value="1"/>
</dbReference>
<dbReference type="EC" id="5.3.1.1" evidence="3"/>
<sequence length="224" mass="24374">MFTSHIKKPVFIVNPKSYLYGSDLLKLAKITDRLAEKYAIDVLFTGQLIDLQKVIEETKHVIVTAQHMDHLVPGRGMGHVLPDALKDKGVKAVVLNHAENPLTLSELDKTIRRANELGMITIACADTVKQCKAVAELEPHMIICEPTELIGSGATSESSYRKETTTAIKEINSEILVLQAAGVSTGEDVRQVLQEGADGTGGTSGIINAPNWETKLEEMISCLI</sequence>
<dbReference type="Proteomes" id="UP000234237">
    <property type="component" value="Chromosome"/>
</dbReference>
<dbReference type="PROSITE" id="PS51440">
    <property type="entry name" value="TIM_2"/>
    <property type="match status" value="1"/>
</dbReference>
<dbReference type="InterPro" id="IPR000652">
    <property type="entry name" value="Triosephosphate_isomerase"/>
</dbReference>
<dbReference type="Proteomes" id="UP001356080">
    <property type="component" value="Unassembled WGS sequence"/>
</dbReference>
<keyword evidence="5" id="KW-1185">Reference proteome</keyword>
<dbReference type="RefSeq" id="WP_077702394.1">
    <property type="nucleotide sequence ID" value="NZ_CP018622.1"/>
</dbReference>
<dbReference type="EMBL" id="JAZHPM010000003">
    <property type="protein sequence ID" value="MEF2290911.1"/>
    <property type="molecule type" value="Genomic_DNA"/>
</dbReference>
<dbReference type="EMBL" id="CP018622">
    <property type="protein sequence ID" value="AUJ25008.1"/>
    <property type="molecule type" value="Genomic_DNA"/>
</dbReference>
<keyword evidence="1 2" id="KW-0413">Isomerase</keyword>
<name>A0A2K9IZ69_9BACI</name>
<dbReference type="KEGG" id="vpn:A21D_01927"/>
<reference evidence="4" key="2">
    <citation type="submission" date="2016-11" db="EMBL/GenBank/DDBJ databases">
        <title>Complete genome sequence of Virgibacillus pantothenticus 21D, a halophilic bacterium isolated from the deep hypersaline anoxic basin Discovery in the Mediterranean Sea.</title>
        <authorList>
            <person name="Zeaiter Z."/>
            <person name="Booth J.M."/>
            <person name="Prosdocimi E.M."/>
            <person name="Mapelli F."/>
            <person name="Fusi M."/>
            <person name="Daffonchio D."/>
            <person name="Borin S."/>
            <person name="Crotti E."/>
        </authorList>
    </citation>
    <scope>NUCLEOTIDE SEQUENCE [LARGE SCALE GENOMIC DNA]</scope>
    <source>
        <strain evidence="4">21D</strain>
    </source>
</reference>